<keyword evidence="1" id="KW-0472">Membrane</keyword>
<protein>
    <submittedName>
        <fullName evidence="2">Uncharacterized protein</fullName>
    </submittedName>
</protein>
<keyword evidence="3" id="KW-1185">Reference proteome</keyword>
<proteinExistence type="predicted"/>
<evidence type="ECO:0000256" key="1">
    <source>
        <dbReference type="SAM" id="Phobius"/>
    </source>
</evidence>
<dbReference type="EMBL" id="JACHEN010000031">
    <property type="protein sequence ID" value="MBB6217973.1"/>
    <property type="molecule type" value="Genomic_DNA"/>
</dbReference>
<gene>
    <name evidence="2" type="ORF">HNQ80_004110</name>
</gene>
<accession>A0A841KX83</accession>
<keyword evidence="1" id="KW-0812">Transmembrane</keyword>
<keyword evidence="1" id="KW-1133">Transmembrane helix</keyword>
<reference evidence="2 3" key="1">
    <citation type="submission" date="2020-08" db="EMBL/GenBank/DDBJ databases">
        <title>Genomic Encyclopedia of Type Strains, Phase IV (KMG-IV): sequencing the most valuable type-strain genomes for metagenomic binning, comparative biology and taxonomic classification.</title>
        <authorList>
            <person name="Goeker M."/>
        </authorList>
    </citation>
    <scope>NUCLEOTIDE SEQUENCE [LARGE SCALE GENOMIC DNA]</scope>
    <source>
        <strain evidence="2 3">DSM 103526</strain>
    </source>
</reference>
<comment type="caution">
    <text evidence="2">The sequence shown here is derived from an EMBL/GenBank/DDBJ whole genome shotgun (WGS) entry which is preliminary data.</text>
</comment>
<name>A0A841KX83_9FIRM</name>
<dbReference type="AlphaFoldDB" id="A0A841KX83"/>
<evidence type="ECO:0000313" key="3">
    <source>
        <dbReference type="Proteomes" id="UP000579281"/>
    </source>
</evidence>
<feature type="transmembrane region" description="Helical" evidence="1">
    <location>
        <begin position="35"/>
        <end position="58"/>
    </location>
</feature>
<dbReference type="RefSeq" id="WP_184312480.1">
    <property type="nucleotide sequence ID" value="NZ_JACHEN010000031.1"/>
</dbReference>
<dbReference type="Proteomes" id="UP000579281">
    <property type="component" value="Unassembled WGS sequence"/>
</dbReference>
<sequence>MPGPGAPTPTLPGQVGTGGLLTEAMKKGAVNMLPVFSAEAITAFLSGLPILGLAGMLASDKIASFEVNEYDAE</sequence>
<evidence type="ECO:0000313" key="2">
    <source>
        <dbReference type="EMBL" id="MBB6217973.1"/>
    </source>
</evidence>
<organism evidence="2 3">
    <name type="scientific">Anaerosolibacter carboniphilus</name>
    <dbReference type="NCBI Taxonomy" id="1417629"/>
    <lineage>
        <taxon>Bacteria</taxon>
        <taxon>Bacillati</taxon>
        <taxon>Bacillota</taxon>
        <taxon>Clostridia</taxon>
        <taxon>Peptostreptococcales</taxon>
        <taxon>Thermotaleaceae</taxon>
        <taxon>Anaerosolibacter</taxon>
    </lineage>
</organism>